<evidence type="ECO:0000259" key="2">
    <source>
        <dbReference type="Pfam" id="PF05050"/>
    </source>
</evidence>
<dbReference type="Proteomes" id="UP001500359">
    <property type="component" value="Unassembled WGS sequence"/>
</dbReference>
<feature type="region of interest" description="Disordered" evidence="1">
    <location>
        <begin position="342"/>
        <end position="364"/>
    </location>
</feature>
<gene>
    <name evidence="3" type="ORF">GCM10009114_20060</name>
</gene>
<dbReference type="InterPro" id="IPR029063">
    <property type="entry name" value="SAM-dependent_MTases_sf"/>
</dbReference>
<reference evidence="4" key="1">
    <citation type="journal article" date="2019" name="Int. J. Syst. Evol. Microbiol.">
        <title>The Global Catalogue of Microorganisms (GCM) 10K type strain sequencing project: providing services to taxonomists for standard genome sequencing and annotation.</title>
        <authorList>
            <consortium name="The Broad Institute Genomics Platform"/>
            <consortium name="The Broad Institute Genome Sequencing Center for Infectious Disease"/>
            <person name="Wu L."/>
            <person name="Ma J."/>
        </authorList>
    </citation>
    <scope>NUCLEOTIDE SEQUENCE [LARGE SCALE GENOMIC DNA]</scope>
    <source>
        <strain evidence="4">JCM 15896</strain>
    </source>
</reference>
<accession>A0ABP3WUB8</accession>
<evidence type="ECO:0000313" key="3">
    <source>
        <dbReference type="EMBL" id="GAA0856797.1"/>
    </source>
</evidence>
<evidence type="ECO:0000256" key="1">
    <source>
        <dbReference type="SAM" id="MobiDB-lite"/>
    </source>
</evidence>
<keyword evidence="4" id="KW-1185">Reference proteome</keyword>
<dbReference type="RefSeq" id="WP_343859440.1">
    <property type="nucleotide sequence ID" value="NZ_BAAAFD010000005.1"/>
</dbReference>
<dbReference type="EMBL" id="BAAAFD010000005">
    <property type="protein sequence ID" value="GAA0856797.1"/>
    <property type="molecule type" value="Genomic_DNA"/>
</dbReference>
<protein>
    <recommendedName>
        <fullName evidence="2">Methyltransferase FkbM domain-containing protein</fullName>
    </recommendedName>
</protein>
<organism evidence="3 4">
    <name type="scientific">Aliiglaciecola litoralis</name>
    <dbReference type="NCBI Taxonomy" id="582857"/>
    <lineage>
        <taxon>Bacteria</taxon>
        <taxon>Pseudomonadati</taxon>
        <taxon>Pseudomonadota</taxon>
        <taxon>Gammaproteobacteria</taxon>
        <taxon>Alteromonadales</taxon>
        <taxon>Alteromonadaceae</taxon>
        <taxon>Aliiglaciecola</taxon>
    </lineage>
</organism>
<dbReference type="SUPFAM" id="SSF53335">
    <property type="entry name" value="S-adenosyl-L-methionine-dependent methyltransferases"/>
    <property type="match status" value="1"/>
</dbReference>
<comment type="caution">
    <text evidence="3">The sequence shown here is derived from an EMBL/GenBank/DDBJ whole genome shotgun (WGS) entry which is preliminary data.</text>
</comment>
<evidence type="ECO:0000313" key="4">
    <source>
        <dbReference type="Proteomes" id="UP001500359"/>
    </source>
</evidence>
<feature type="domain" description="Methyltransferase FkbM" evidence="2">
    <location>
        <begin position="22"/>
        <end position="184"/>
    </location>
</feature>
<dbReference type="Pfam" id="PF05050">
    <property type="entry name" value="Methyltransf_21"/>
    <property type="match status" value="1"/>
</dbReference>
<dbReference type="NCBIfam" id="TIGR01444">
    <property type="entry name" value="fkbM_fam"/>
    <property type="match status" value="1"/>
</dbReference>
<dbReference type="Gene3D" id="3.40.50.150">
    <property type="entry name" value="Vaccinia Virus protein VP39"/>
    <property type="match status" value="1"/>
</dbReference>
<dbReference type="InterPro" id="IPR006342">
    <property type="entry name" value="FkbM_mtfrase"/>
</dbReference>
<proteinExistence type="predicted"/>
<sequence>MLAFLSNILGNKEKSLGVAVHIGAGVGRELEIYNAMNFSRIVAVEPDPTLFDKLNRKSKRFEHVQVKNVWVAPKTGETSIYCFANPRFNSLLAPDQLTEHFSNLKQCEQKSSMAEGINDFIENLQPLDPNKVNVLIFDVQGAESNLFSECSQDNLNQFDWVIVRTSQESLYKNSTQANELIKTLATRNLTLRFTDDENVPYTEHYYQRDQNAITIKQLESKLLESQQNNSELTARYEEAGKANLQAKQDINDLNVKLKELSGNTTAKEKELADKKALVEQLKEQIAKLTESTQQQLEVAEQKAKKALQDLANKQIEFEKAQQQIESLSKQLAEKAQQLTKLEAESQETQQRLERENNELSQSVETQKKTVQLLEEKAKHTEDAAKLLRDEKQTLVEQFEEQSQKVQAQQEKAKQAEDKYTQLQGEKQALIELAEEQKQATQESIKLEEAKVRDLQSELAKTKKQLEQQTQWHHQNKDRVENLNKQMTELKQQVLERQKASDMAIKLQTKAQVDLEDLREKYKNKNYNEQQLVELVKELRVKLKQAAEFYHYLENNHPELAELDYADTTASLVKAPKTKKSAKSS</sequence>
<name>A0ABP3WUB8_9ALTE</name>